<evidence type="ECO:0000313" key="2">
    <source>
        <dbReference type="WBParaSite" id="nRc.2.0.1.t12669-RA"/>
    </source>
</evidence>
<dbReference type="Proteomes" id="UP000887565">
    <property type="component" value="Unplaced"/>
</dbReference>
<keyword evidence="1" id="KW-1185">Reference proteome</keyword>
<reference evidence="2" key="1">
    <citation type="submission" date="2022-11" db="UniProtKB">
        <authorList>
            <consortium name="WormBaseParasite"/>
        </authorList>
    </citation>
    <scope>IDENTIFICATION</scope>
</reference>
<dbReference type="AlphaFoldDB" id="A0A915IES2"/>
<protein>
    <submittedName>
        <fullName evidence="2">Uncharacterized protein</fullName>
    </submittedName>
</protein>
<organism evidence="1 2">
    <name type="scientific">Romanomermis culicivorax</name>
    <name type="common">Nematode worm</name>
    <dbReference type="NCBI Taxonomy" id="13658"/>
    <lineage>
        <taxon>Eukaryota</taxon>
        <taxon>Metazoa</taxon>
        <taxon>Ecdysozoa</taxon>
        <taxon>Nematoda</taxon>
        <taxon>Enoplea</taxon>
        <taxon>Dorylaimia</taxon>
        <taxon>Mermithida</taxon>
        <taxon>Mermithoidea</taxon>
        <taxon>Mermithidae</taxon>
        <taxon>Romanomermis</taxon>
    </lineage>
</organism>
<evidence type="ECO:0000313" key="1">
    <source>
        <dbReference type="Proteomes" id="UP000887565"/>
    </source>
</evidence>
<name>A0A915IES2_ROMCU</name>
<dbReference type="WBParaSite" id="nRc.2.0.1.t12669-RA">
    <property type="protein sequence ID" value="nRc.2.0.1.t12669-RA"/>
    <property type="gene ID" value="nRc.2.0.1.g12669"/>
</dbReference>
<sequence>LGLEYSSCALRAALLYPKLCAKIGFKKPQSDANQVKYKETAFVGSPIKSHNDNNIADLIIEMQP</sequence>
<accession>A0A915IES2</accession>
<proteinExistence type="predicted"/>